<protein>
    <recommendedName>
        <fullName evidence="3">beta-N-acetylhexosaminidase</fullName>
        <ecNumber evidence="3">3.2.1.52</ecNumber>
    </recommendedName>
</protein>
<keyword evidence="9" id="KW-1185">Reference proteome</keyword>
<reference evidence="8" key="1">
    <citation type="submission" date="2018-09" db="EMBL/GenBank/DDBJ databases">
        <title>Murine metabolic-syndrome-specific gut microbial biobank.</title>
        <authorList>
            <person name="Liu C."/>
        </authorList>
    </citation>
    <scope>NUCLEOTIDE SEQUENCE</scope>
    <source>
        <strain evidence="8">D42-62</strain>
    </source>
</reference>
<dbReference type="EMBL" id="QZDT01000010">
    <property type="protein sequence ID" value="NBJ92624.1"/>
    <property type="molecule type" value="Genomic_DNA"/>
</dbReference>
<keyword evidence="4" id="KW-0378">Hydrolase</keyword>
<name>A0A9X5BF84_9FIRM</name>
<dbReference type="InterPro" id="IPR017853">
    <property type="entry name" value="GH"/>
</dbReference>
<dbReference type="EC" id="3.2.1.52" evidence="3"/>
<dbReference type="PROSITE" id="PS00775">
    <property type="entry name" value="GLYCOSYL_HYDROL_F3"/>
    <property type="match status" value="1"/>
</dbReference>
<proteinExistence type="inferred from homology"/>
<comment type="catalytic activity">
    <reaction evidence="1">
        <text>Hydrolysis of terminal non-reducing N-acetyl-D-hexosamine residues in N-acetyl-beta-D-hexosaminides.</text>
        <dbReference type="EC" id="3.2.1.52"/>
    </reaction>
</comment>
<evidence type="ECO:0000313" key="9">
    <source>
        <dbReference type="Proteomes" id="UP001154420"/>
    </source>
</evidence>
<evidence type="ECO:0000256" key="6">
    <source>
        <dbReference type="SAM" id="Phobius"/>
    </source>
</evidence>
<keyword evidence="6" id="KW-1133">Transmembrane helix</keyword>
<evidence type="ECO:0000256" key="2">
    <source>
        <dbReference type="ARBA" id="ARBA00005336"/>
    </source>
</evidence>
<evidence type="ECO:0000256" key="5">
    <source>
        <dbReference type="ARBA" id="ARBA00023295"/>
    </source>
</evidence>
<dbReference type="Proteomes" id="UP001154420">
    <property type="component" value="Unassembled WGS sequence"/>
</dbReference>
<dbReference type="GO" id="GO:0009254">
    <property type="term" value="P:peptidoglycan turnover"/>
    <property type="evidence" value="ECO:0007669"/>
    <property type="project" value="TreeGrafter"/>
</dbReference>
<keyword evidence="5" id="KW-0326">Glycosidase</keyword>
<dbReference type="GO" id="GO:0005975">
    <property type="term" value="P:carbohydrate metabolic process"/>
    <property type="evidence" value="ECO:0007669"/>
    <property type="project" value="InterPro"/>
</dbReference>
<gene>
    <name evidence="8" type="ORF">D5281_08455</name>
</gene>
<dbReference type="Gene3D" id="3.20.20.300">
    <property type="entry name" value="Glycoside hydrolase, family 3, N-terminal domain"/>
    <property type="match status" value="1"/>
</dbReference>
<comment type="caution">
    <text evidence="8">The sequence shown here is derived from an EMBL/GenBank/DDBJ whole genome shotgun (WGS) entry which is preliminary data.</text>
</comment>
<dbReference type="GO" id="GO:0004563">
    <property type="term" value="F:beta-N-acetylhexosaminidase activity"/>
    <property type="evidence" value="ECO:0007669"/>
    <property type="project" value="UniProtKB-EC"/>
</dbReference>
<keyword evidence="6" id="KW-0472">Membrane</keyword>
<dbReference type="SUPFAM" id="SSF51445">
    <property type="entry name" value="(Trans)glycosidases"/>
    <property type="match status" value="1"/>
</dbReference>
<organism evidence="8 9">
    <name type="scientific">Parablautia muri</name>
    <dbReference type="NCBI Taxonomy" id="2320879"/>
    <lineage>
        <taxon>Bacteria</taxon>
        <taxon>Bacillati</taxon>
        <taxon>Bacillota</taxon>
        <taxon>Clostridia</taxon>
        <taxon>Lachnospirales</taxon>
        <taxon>Lachnospiraceae</taxon>
        <taxon>Parablautia</taxon>
    </lineage>
</organism>
<feature type="domain" description="Glycoside hydrolase family 3 N-terminal" evidence="7">
    <location>
        <begin position="98"/>
        <end position="422"/>
    </location>
</feature>
<accession>A0A9X5BF84</accession>
<dbReference type="AlphaFoldDB" id="A0A9X5BF84"/>
<evidence type="ECO:0000256" key="4">
    <source>
        <dbReference type="ARBA" id="ARBA00022801"/>
    </source>
</evidence>
<evidence type="ECO:0000313" key="8">
    <source>
        <dbReference type="EMBL" id="NBJ92624.1"/>
    </source>
</evidence>
<dbReference type="Pfam" id="PF00933">
    <property type="entry name" value="Glyco_hydro_3"/>
    <property type="match status" value="1"/>
</dbReference>
<dbReference type="PANTHER" id="PTHR30480:SF13">
    <property type="entry name" value="BETA-HEXOSAMINIDASE"/>
    <property type="match status" value="1"/>
</dbReference>
<dbReference type="InterPro" id="IPR019800">
    <property type="entry name" value="Glyco_hydro_3_AS"/>
</dbReference>
<feature type="transmembrane region" description="Helical" evidence="6">
    <location>
        <begin position="16"/>
        <end position="37"/>
    </location>
</feature>
<keyword evidence="6" id="KW-0812">Transmembrane</keyword>
<dbReference type="InterPro" id="IPR036962">
    <property type="entry name" value="Glyco_hydro_3_N_sf"/>
</dbReference>
<dbReference type="OrthoDB" id="9805821at2"/>
<dbReference type="PANTHER" id="PTHR30480">
    <property type="entry name" value="BETA-HEXOSAMINIDASE-RELATED"/>
    <property type="match status" value="1"/>
</dbReference>
<evidence type="ECO:0000256" key="3">
    <source>
        <dbReference type="ARBA" id="ARBA00012663"/>
    </source>
</evidence>
<dbReference type="InterPro" id="IPR050226">
    <property type="entry name" value="NagZ_Beta-hexosaminidase"/>
</dbReference>
<evidence type="ECO:0000259" key="7">
    <source>
        <dbReference type="Pfam" id="PF00933"/>
    </source>
</evidence>
<sequence length="430" mass="46854">MERKIYRHKRRVRNQIISYIVLAIFLIGLVMGGVLGVKKMIAVLNDKKEAEEEQQIEDLAQDEEEQPMVEAPEEFTQPEAETDYLSETVENCIAAMSLEDKVAGLFMITPEALTDTNKVLKAGDTTKQKLIERPVGGLIYFAQNIQSADQLTEMLTNTKNWSTYPLFLGVDEEGGTVSRVASSGLADNVGDMADIGSNGDVAAAREAGEAIGGYLAEYGFNMDFAPVADVITDGNTTIGKRSFGTDTDTTASMVGALVEGLQSKNVSACLKHFPGLGDTSKDTHDGMASTEKTLEDFTQIDFPVYQAGISAGTDFVMVSHLSAEQVTGDTTPASLSEKMVTELLRGQLGYQGIVITDAMNMTAITDYFTPDQAAVMALQAGVDMILMPEDYETAYNGVLDAVKDNTLSEERINESLRRIYRVKYRDRVGE</sequence>
<evidence type="ECO:0000256" key="1">
    <source>
        <dbReference type="ARBA" id="ARBA00001231"/>
    </source>
</evidence>
<dbReference type="InterPro" id="IPR001764">
    <property type="entry name" value="Glyco_hydro_3_N"/>
</dbReference>
<comment type="similarity">
    <text evidence="2">Belongs to the glycosyl hydrolase 3 family.</text>
</comment>